<dbReference type="AlphaFoldDB" id="A0A915L0D3"/>
<protein>
    <submittedName>
        <fullName evidence="2">Uncharacterized protein</fullName>
    </submittedName>
</protein>
<name>A0A915L0D3_ROMCU</name>
<proteinExistence type="predicted"/>
<accession>A0A915L0D3</accession>
<evidence type="ECO:0000313" key="2">
    <source>
        <dbReference type="WBParaSite" id="nRc.2.0.1.t44644-RA"/>
    </source>
</evidence>
<keyword evidence="1" id="KW-1185">Reference proteome</keyword>
<organism evidence="1 2">
    <name type="scientific">Romanomermis culicivorax</name>
    <name type="common">Nematode worm</name>
    <dbReference type="NCBI Taxonomy" id="13658"/>
    <lineage>
        <taxon>Eukaryota</taxon>
        <taxon>Metazoa</taxon>
        <taxon>Ecdysozoa</taxon>
        <taxon>Nematoda</taxon>
        <taxon>Enoplea</taxon>
        <taxon>Dorylaimia</taxon>
        <taxon>Mermithida</taxon>
        <taxon>Mermithoidea</taxon>
        <taxon>Mermithidae</taxon>
        <taxon>Romanomermis</taxon>
    </lineage>
</organism>
<dbReference type="WBParaSite" id="nRc.2.0.1.t44644-RA">
    <property type="protein sequence ID" value="nRc.2.0.1.t44644-RA"/>
    <property type="gene ID" value="nRc.2.0.1.g44644"/>
</dbReference>
<dbReference type="Proteomes" id="UP000887565">
    <property type="component" value="Unplaced"/>
</dbReference>
<evidence type="ECO:0000313" key="1">
    <source>
        <dbReference type="Proteomes" id="UP000887565"/>
    </source>
</evidence>
<reference evidence="2" key="1">
    <citation type="submission" date="2022-11" db="UniProtKB">
        <authorList>
            <consortium name="WormBaseParasite"/>
        </authorList>
    </citation>
    <scope>IDENTIFICATION</scope>
</reference>
<sequence>MLTKLDDTSEVELANNYPQCIGQSTLTHLPQHEVPESLTAHKVCCNDTNTLIEEKSFVFWSNIRL</sequence>